<dbReference type="Pfam" id="PF13365">
    <property type="entry name" value="Trypsin_2"/>
    <property type="match status" value="1"/>
</dbReference>
<protein>
    <submittedName>
        <fullName evidence="2">Trypsin-like peptidase domain-containing protein</fullName>
    </submittedName>
</protein>
<gene>
    <name evidence="2" type="ORF">SAMN06296036_10895</name>
</gene>
<proteinExistence type="predicted"/>
<organism evidence="2 3">
    <name type="scientific">Pseudobacteriovorax antillogorgiicola</name>
    <dbReference type="NCBI Taxonomy" id="1513793"/>
    <lineage>
        <taxon>Bacteria</taxon>
        <taxon>Pseudomonadati</taxon>
        <taxon>Bdellovibrionota</taxon>
        <taxon>Oligoflexia</taxon>
        <taxon>Oligoflexales</taxon>
        <taxon>Pseudobacteriovoracaceae</taxon>
        <taxon>Pseudobacteriovorax</taxon>
    </lineage>
</organism>
<keyword evidence="3" id="KW-1185">Reference proteome</keyword>
<evidence type="ECO:0000256" key="1">
    <source>
        <dbReference type="SAM" id="SignalP"/>
    </source>
</evidence>
<dbReference type="Gene3D" id="2.40.10.120">
    <property type="match status" value="1"/>
</dbReference>
<accession>A0A1Y6BXF3</accession>
<dbReference type="InterPro" id="IPR009003">
    <property type="entry name" value="Peptidase_S1_PA"/>
</dbReference>
<feature type="signal peptide" evidence="1">
    <location>
        <begin position="1"/>
        <end position="18"/>
    </location>
</feature>
<dbReference type="OrthoDB" id="6968353at2"/>
<evidence type="ECO:0000313" key="2">
    <source>
        <dbReference type="EMBL" id="SMF25835.1"/>
    </source>
</evidence>
<feature type="chain" id="PRO_5011002181" evidence="1">
    <location>
        <begin position="19"/>
        <end position="311"/>
    </location>
</feature>
<dbReference type="EMBL" id="FWZT01000008">
    <property type="protein sequence ID" value="SMF25835.1"/>
    <property type="molecule type" value="Genomic_DNA"/>
</dbReference>
<dbReference type="AlphaFoldDB" id="A0A1Y6BXF3"/>
<evidence type="ECO:0000313" key="3">
    <source>
        <dbReference type="Proteomes" id="UP000192907"/>
    </source>
</evidence>
<dbReference type="SUPFAM" id="SSF50494">
    <property type="entry name" value="Trypsin-like serine proteases"/>
    <property type="match status" value="1"/>
</dbReference>
<keyword evidence="1" id="KW-0732">Signal</keyword>
<sequence>MKFAWLLALSFIATPALRSEPIPMLGSGILIEPGSDQIDDSRYQIGSEWGKKPIQESQFKELASLERVAKGTANVRGATGFYLGKFAGQHVVATNNHVCPSSWACSFASIAFKQLGKSYRTSSFIGSWPSIDLALLTIKVAKDDESLMANYALPFAFDLPLYPGQKLLTVGYGSANNSRRDMVGNWDSDCKVFSKTDEFRLMDDPDSLNPGRYKTWSFANGCDVSHGDSGSAMVDRESGQVIGIIWTGKIPKKSEIQNSDYLDSILAEESEEIWSELSYGVPAAKIKELFLEKLVAGELSDAAREVVEEML</sequence>
<dbReference type="RefSeq" id="WP_132318956.1">
    <property type="nucleotide sequence ID" value="NZ_FWZT01000008.1"/>
</dbReference>
<dbReference type="Proteomes" id="UP000192907">
    <property type="component" value="Unassembled WGS sequence"/>
</dbReference>
<reference evidence="3" key="1">
    <citation type="submission" date="2017-04" db="EMBL/GenBank/DDBJ databases">
        <authorList>
            <person name="Varghese N."/>
            <person name="Submissions S."/>
        </authorList>
    </citation>
    <scope>NUCLEOTIDE SEQUENCE [LARGE SCALE GENOMIC DNA]</scope>
    <source>
        <strain evidence="3">RKEM611</strain>
    </source>
</reference>
<name>A0A1Y6BXF3_9BACT</name>